<evidence type="ECO:0000313" key="2">
    <source>
        <dbReference type="Proteomes" id="UP000479692"/>
    </source>
</evidence>
<protein>
    <submittedName>
        <fullName evidence="1">Uncharacterized protein</fullName>
    </submittedName>
</protein>
<organism evidence="1 2">
    <name type="scientific">Noviluteimonas gilva</name>
    <dbReference type="NCBI Taxonomy" id="2682097"/>
    <lineage>
        <taxon>Bacteria</taxon>
        <taxon>Pseudomonadati</taxon>
        <taxon>Pseudomonadota</taxon>
        <taxon>Gammaproteobacteria</taxon>
        <taxon>Lysobacterales</taxon>
        <taxon>Lysobacteraceae</taxon>
        <taxon>Noviluteimonas</taxon>
    </lineage>
</organism>
<sequence length="216" mass="23689">MNWLDLLKSSLGSREKEAGSTSVDVASINYSMPTVAADRLTFLVPTEASFESAPHFHEDEWCQIEFLPKTGYGVKALLTQYKEFERAHRVQYGWSQVFSRELPRGVMIEGGDAVERIADLFETTPISAPILFTASCPLGQVEGGFAIRPSSDVLLYGLADQRGITALGAMLDGDDKQLSQAFAALHSAHNLLLVDWRQQFALGGVDAGGRLAIWRP</sequence>
<evidence type="ECO:0000313" key="1">
    <source>
        <dbReference type="EMBL" id="MUV15792.1"/>
    </source>
</evidence>
<dbReference type="RefSeq" id="WP_156643392.1">
    <property type="nucleotide sequence ID" value="NZ_WOXT01000007.1"/>
</dbReference>
<dbReference type="AlphaFoldDB" id="A0A7C9HP90"/>
<proteinExistence type="predicted"/>
<keyword evidence="2" id="KW-1185">Reference proteome</keyword>
<gene>
    <name evidence="1" type="ORF">GN331_16435</name>
</gene>
<comment type="caution">
    <text evidence="1">The sequence shown here is derived from an EMBL/GenBank/DDBJ whole genome shotgun (WGS) entry which is preliminary data.</text>
</comment>
<accession>A0A7C9HP90</accession>
<reference evidence="1 2" key="1">
    <citation type="submission" date="2019-12" db="EMBL/GenBank/DDBJ databases">
        <authorList>
            <person name="Xu J."/>
        </authorList>
    </citation>
    <scope>NUCLEOTIDE SEQUENCE [LARGE SCALE GENOMIC DNA]</scope>
    <source>
        <strain evidence="1 2">HX-5-24</strain>
    </source>
</reference>
<name>A0A7C9HP90_9GAMM</name>
<dbReference type="Proteomes" id="UP000479692">
    <property type="component" value="Unassembled WGS sequence"/>
</dbReference>
<dbReference type="EMBL" id="WOXT01000007">
    <property type="protein sequence ID" value="MUV15792.1"/>
    <property type="molecule type" value="Genomic_DNA"/>
</dbReference>